<accession>A0A8T5GFN5</accession>
<dbReference type="GO" id="GO:0005506">
    <property type="term" value="F:iron ion binding"/>
    <property type="evidence" value="ECO:0007669"/>
    <property type="project" value="InterPro"/>
</dbReference>
<dbReference type="Gene3D" id="3.90.1010.10">
    <property type="match status" value="1"/>
</dbReference>
<dbReference type="CDD" id="cd06664">
    <property type="entry name" value="IscU_like"/>
    <property type="match status" value="1"/>
</dbReference>
<sequence length="134" mass="15252">MKVEGNDWFYTKEVKEHFMNPKNFLKEEKEIKEFNGYGKVGNMKCGDVMEIWLLIEKNKIKDVRWRTFGCASAIASTSAMSEMVKGMSIHNALKLTASDIMDKLKGLPAIKVHCSVLGDEALREAIKDYESNNN</sequence>
<proteinExistence type="predicted"/>
<gene>
    <name evidence="2" type="ORF">HON47_04570</name>
</gene>
<dbReference type="GO" id="GO:0016226">
    <property type="term" value="P:iron-sulfur cluster assembly"/>
    <property type="evidence" value="ECO:0007669"/>
    <property type="project" value="InterPro"/>
</dbReference>
<dbReference type="Pfam" id="PF01592">
    <property type="entry name" value="NifU_N"/>
    <property type="match status" value="1"/>
</dbReference>
<dbReference type="EMBL" id="JABJNZ010000059">
    <property type="protein sequence ID" value="MBT4870823.1"/>
    <property type="molecule type" value="Genomic_DNA"/>
</dbReference>
<dbReference type="InterPro" id="IPR002871">
    <property type="entry name" value="NIF_FeS_clus_asmbl_NifU_N"/>
</dbReference>
<dbReference type="SUPFAM" id="SSF82649">
    <property type="entry name" value="SufE/NifU"/>
    <property type="match status" value="1"/>
</dbReference>
<evidence type="ECO:0000259" key="1">
    <source>
        <dbReference type="Pfam" id="PF01592"/>
    </source>
</evidence>
<organism evidence="2 3">
    <name type="scientific">Candidatus Iainarchaeum sp</name>
    <dbReference type="NCBI Taxonomy" id="3101447"/>
    <lineage>
        <taxon>Archaea</taxon>
        <taxon>Candidatus Iainarchaeota</taxon>
        <taxon>Candidatus Iainarchaeia</taxon>
        <taxon>Candidatus Iainarchaeales</taxon>
        <taxon>Candidatus Iainarchaeaceae</taxon>
        <taxon>Candidatus Iainarchaeum</taxon>
    </lineage>
</organism>
<dbReference type="AlphaFoldDB" id="A0A8T5GFN5"/>
<dbReference type="PANTHER" id="PTHR10093">
    <property type="entry name" value="IRON-SULFUR CLUSTER ASSEMBLY ENZYME NIFU HOMOLOG"/>
    <property type="match status" value="1"/>
</dbReference>
<feature type="domain" description="NIF system FeS cluster assembly NifU N-terminal" evidence="1">
    <location>
        <begin position="10"/>
        <end position="133"/>
    </location>
</feature>
<comment type="caution">
    <text evidence="2">The sequence shown here is derived from an EMBL/GenBank/DDBJ whole genome shotgun (WGS) entry which is preliminary data.</text>
</comment>
<dbReference type="GO" id="GO:0051536">
    <property type="term" value="F:iron-sulfur cluster binding"/>
    <property type="evidence" value="ECO:0007669"/>
    <property type="project" value="InterPro"/>
</dbReference>
<evidence type="ECO:0000313" key="3">
    <source>
        <dbReference type="Proteomes" id="UP000722459"/>
    </source>
</evidence>
<protein>
    <recommendedName>
        <fullName evidence="1">NIF system FeS cluster assembly NifU N-terminal domain-containing protein</fullName>
    </recommendedName>
</protein>
<name>A0A8T5GFN5_9ARCH</name>
<evidence type="ECO:0000313" key="2">
    <source>
        <dbReference type="EMBL" id="MBT4870823.1"/>
    </source>
</evidence>
<reference evidence="2" key="1">
    <citation type="journal article" date="2021" name="ISME J.">
        <title>Mercury methylation by metabolically versatile and cosmopolitan marine bacteria.</title>
        <authorList>
            <person name="Lin H."/>
            <person name="Ascher D.B."/>
            <person name="Myung Y."/>
            <person name="Lamborg C.H."/>
            <person name="Hallam S.J."/>
            <person name="Gionfriddo C.M."/>
            <person name="Holt K.E."/>
            <person name="Moreau J.W."/>
        </authorList>
    </citation>
    <scope>NUCLEOTIDE SEQUENCE</scope>
    <source>
        <strain evidence="2">SI075_bin30</strain>
    </source>
</reference>
<dbReference type="Proteomes" id="UP000722459">
    <property type="component" value="Unassembled WGS sequence"/>
</dbReference>